<sequence>MTELYRLVYTSRNLLTGTEHARAAAVAEILATSQANNARVGVSGALLFNGGSFAQVLEGPRPVVERTFERIQRDPRHSDVNVLQCEPVAERGFPNWSMAFVGHSVKGRALWDEMASRTGFDLARIEGEDLFATLHAIVLAEEGLAAEDSFDMPAAPNVPSESTKAGGELDVVRLRAELQDAMPEERQSSAMGPAQGSTVAQMDESRTRSAAGKPVSEAAILRTALAEERDRTTELRRNLDEARIATALAEQRAEKLRHERDLWAGRAKVLAAALAQDLEHVQDLQQAKVRSVA</sequence>
<evidence type="ECO:0000259" key="3">
    <source>
        <dbReference type="PROSITE" id="PS50925"/>
    </source>
</evidence>
<dbReference type="SUPFAM" id="SSF54975">
    <property type="entry name" value="Acylphosphatase/BLUF domain-like"/>
    <property type="match status" value="1"/>
</dbReference>
<dbReference type="Pfam" id="PF04940">
    <property type="entry name" value="BLUF"/>
    <property type="match status" value="1"/>
</dbReference>
<dbReference type="GO" id="GO:0009882">
    <property type="term" value="F:blue light photoreceptor activity"/>
    <property type="evidence" value="ECO:0007669"/>
    <property type="project" value="InterPro"/>
</dbReference>
<feature type="coiled-coil region" evidence="1">
    <location>
        <begin position="225"/>
        <end position="259"/>
    </location>
</feature>
<gene>
    <name evidence="4" type="ORF">M8523_25320</name>
</gene>
<dbReference type="GO" id="GO:0071949">
    <property type="term" value="F:FAD binding"/>
    <property type="evidence" value="ECO:0007669"/>
    <property type="project" value="InterPro"/>
</dbReference>
<comment type="caution">
    <text evidence="4">The sequence shown here is derived from an EMBL/GenBank/DDBJ whole genome shotgun (WGS) entry which is preliminary data.</text>
</comment>
<dbReference type="InterPro" id="IPR007024">
    <property type="entry name" value="BLUF_domain"/>
</dbReference>
<dbReference type="PROSITE" id="PS50925">
    <property type="entry name" value="BLUF"/>
    <property type="match status" value="1"/>
</dbReference>
<feature type="region of interest" description="Disordered" evidence="2">
    <location>
        <begin position="182"/>
        <end position="214"/>
    </location>
</feature>
<reference evidence="4" key="1">
    <citation type="submission" date="2022-05" db="EMBL/GenBank/DDBJ databases">
        <authorList>
            <person name="Pankratov T."/>
        </authorList>
    </citation>
    <scope>NUCLEOTIDE SEQUENCE</scope>
    <source>
        <strain evidence="4">BP6-180914</strain>
    </source>
</reference>
<name>A0AA42CL79_9HYPH</name>
<evidence type="ECO:0000313" key="5">
    <source>
        <dbReference type="Proteomes" id="UP001165667"/>
    </source>
</evidence>
<dbReference type="RefSeq" id="WP_282587691.1">
    <property type="nucleotide sequence ID" value="NZ_JAMOIM010000024.1"/>
</dbReference>
<evidence type="ECO:0000313" key="4">
    <source>
        <dbReference type="EMBL" id="MCW6511313.1"/>
    </source>
</evidence>
<dbReference type="InterPro" id="IPR036046">
    <property type="entry name" value="Acylphosphatase-like_dom_sf"/>
</dbReference>
<evidence type="ECO:0000256" key="2">
    <source>
        <dbReference type="SAM" id="MobiDB-lite"/>
    </source>
</evidence>
<keyword evidence="5" id="KW-1185">Reference proteome</keyword>
<dbReference type="EMBL" id="JAMOIM010000024">
    <property type="protein sequence ID" value="MCW6511313.1"/>
    <property type="molecule type" value="Genomic_DNA"/>
</dbReference>
<feature type="domain" description="BLUF" evidence="3">
    <location>
        <begin position="4"/>
        <end position="99"/>
    </location>
</feature>
<dbReference type="Gene3D" id="3.30.70.100">
    <property type="match status" value="1"/>
</dbReference>
<keyword evidence="1" id="KW-0175">Coiled coil</keyword>
<organism evidence="4 5">
    <name type="scientific">Lichenifustis flavocetrariae</name>
    <dbReference type="NCBI Taxonomy" id="2949735"/>
    <lineage>
        <taxon>Bacteria</taxon>
        <taxon>Pseudomonadati</taxon>
        <taxon>Pseudomonadota</taxon>
        <taxon>Alphaproteobacteria</taxon>
        <taxon>Hyphomicrobiales</taxon>
        <taxon>Lichenihabitantaceae</taxon>
        <taxon>Lichenifustis</taxon>
    </lineage>
</organism>
<dbReference type="SMART" id="SM01034">
    <property type="entry name" value="BLUF"/>
    <property type="match status" value="1"/>
</dbReference>
<dbReference type="AlphaFoldDB" id="A0AA42CL79"/>
<protein>
    <submittedName>
        <fullName evidence="4">BLUF domain-containing protein</fullName>
    </submittedName>
</protein>
<evidence type="ECO:0000256" key="1">
    <source>
        <dbReference type="SAM" id="Coils"/>
    </source>
</evidence>
<proteinExistence type="predicted"/>
<accession>A0AA42CL79</accession>
<dbReference type="Proteomes" id="UP001165667">
    <property type="component" value="Unassembled WGS sequence"/>
</dbReference>